<accession>A0A1A0H9D2</accession>
<dbReference type="Proteomes" id="UP000092555">
    <property type="component" value="Unassembled WGS sequence"/>
</dbReference>
<name>A0A1A0H9D2_9ASCO</name>
<proteinExistence type="predicted"/>
<protein>
    <recommendedName>
        <fullName evidence="2">LST4 longin domain-containing protein</fullName>
    </recommendedName>
</protein>
<evidence type="ECO:0000256" key="1">
    <source>
        <dbReference type="SAM" id="MobiDB-lite"/>
    </source>
</evidence>
<organism evidence="3 4">
    <name type="scientific">Metschnikowia bicuspidata var. bicuspidata NRRL YB-4993</name>
    <dbReference type="NCBI Taxonomy" id="869754"/>
    <lineage>
        <taxon>Eukaryota</taxon>
        <taxon>Fungi</taxon>
        <taxon>Dikarya</taxon>
        <taxon>Ascomycota</taxon>
        <taxon>Saccharomycotina</taxon>
        <taxon>Pichiomycetes</taxon>
        <taxon>Metschnikowiaceae</taxon>
        <taxon>Metschnikowia</taxon>
    </lineage>
</organism>
<evidence type="ECO:0000313" key="3">
    <source>
        <dbReference type="EMBL" id="OBA20729.1"/>
    </source>
</evidence>
<dbReference type="STRING" id="869754.A0A1A0H9D2"/>
<feature type="non-terminal residue" evidence="3">
    <location>
        <position position="1"/>
    </location>
</feature>
<dbReference type="AlphaFoldDB" id="A0A1A0H9D2"/>
<feature type="non-terminal residue" evidence="3">
    <location>
        <position position="532"/>
    </location>
</feature>
<dbReference type="Pfam" id="PF18639">
    <property type="entry name" value="Longin_2"/>
    <property type="match status" value="1"/>
</dbReference>
<feature type="domain" description="LST4 longin" evidence="2">
    <location>
        <begin position="54"/>
        <end position="168"/>
    </location>
</feature>
<feature type="region of interest" description="Disordered" evidence="1">
    <location>
        <begin position="1"/>
        <end position="26"/>
    </location>
</feature>
<comment type="caution">
    <text evidence="3">The sequence shown here is derived from an EMBL/GenBank/DDBJ whole genome shotgun (WGS) entry which is preliminary data.</text>
</comment>
<dbReference type="InterPro" id="IPR041153">
    <property type="entry name" value="LST4_longin"/>
</dbReference>
<feature type="region of interest" description="Disordered" evidence="1">
    <location>
        <begin position="502"/>
        <end position="532"/>
    </location>
</feature>
<reference evidence="3 4" key="1">
    <citation type="submission" date="2016-05" db="EMBL/GenBank/DDBJ databases">
        <title>Comparative genomics of biotechnologically important yeasts.</title>
        <authorList>
            <consortium name="DOE Joint Genome Institute"/>
            <person name="Riley R."/>
            <person name="Haridas S."/>
            <person name="Wolfe K.H."/>
            <person name="Lopes M.R."/>
            <person name="Hittinger C.T."/>
            <person name="Goker M."/>
            <person name="Salamov A."/>
            <person name="Wisecaver J."/>
            <person name="Long T.M."/>
            <person name="Aerts A.L."/>
            <person name="Barry K."/>
            <person name="Choi C."/>
            <person name="Clum A."/>
            <person name="Coughlan A.Y."/>
            <person name="Deshpande S."/>
            <person name="Douglass A.P."/>
            <person name="Hanson S.J."/>
            <person name="Klenk H.-P."/>
            <person name="LaButti K."/>
            <person name="Lapidus A."/>
            <person name="Lindquist E."/>
            <person name="Lipzen A."/>
            <person name="Meier-kolthoff J.P."/>
            <person name="Ohm R.A."/>
            <person name="Otillar R.P."/>
            <person name="Pangilinan J."/>
            <person name="Peng Y."/>
            <person name="Rokas A."/>
            <person name="Rosa C.A."/>
            <person name="Scheuner C."/>
            <person name="Sibirny A.A."/>
            <person name="Slot J.C."/>
            <person name="Stielow J.B."/>
            <person name="Sun H."/>
            <person name="Kurtzman C.P."/>
            <person name="Blackwell M."/>
            <person name="Grigoriev I.V."/>
            <person name="Jeffries T.W."/>
        </authorList>
    </citation>
    <scope>NUCLEOTIDE SEQUENCE [LARGE SCALE GENOMIC DNA]</scope>
    <source>
        <strain evidence="3 4">NRRL YB-4993</strain>
    </source>
</reference>
<gene>
    <name evidence="3" type="ORF">METBIDRAFT_15342</name>
</gene>
<feature type="compositionally biased region" description="Basic and acidic residues" evidence="1">
    <location>
        <begin position="7"/>
        <end position="18"/>
    </location>
</feature>
<evidence type="ECO:0000259" key="2">
    <source>
        <dbReference type="Pfam" id="PF18639"/>
    </source>
</evidence>
<dbReference type="EMBL" id="LXTC01000004">
    <property type="protein sequence ID" value="OBA20729.1"/>
    <property type="molecule type" value="Genomic_DNA"/>
</dbReference>
<dbReference type="RefSeq" id="XP_018711251.1">
    <property type="nucleotide sequence ID" value="XM_018854587.1"/>
</dbReference>
<sequence>QQFAPNHPREFISPDHHGANPSVNANSFEDSYTREILYGQSDLALHPLSFTPQRFRLVVSQDGGNLRSKQVLYDSAADSLISGNYASPSLSSRLPHSATTLRGASPGKNVHMAKFLYNVNDLNDYMFGRGLPSVERHTSTKIHILPPLNLLAQGSCLAVLLTKLFLISDSTPGPGELDVLDDSDWTPHATFPSKDTVFHVSLPSGKPCVTTPDLPSLTRTTFLLSSRFAVGVIVPLEDLSATVEEVIFSNWEIISHYLIVLQKLVCKKLTLALKSSLAFNQSPYINNKRILFPSGVLQLETEFGHQLQKLIKLVHYNVNTPRLVNINAFMSYSLNHVDSKFKTNVINWALEVINWLEFKDGKNFTPLHAQAIPQMHSQNSYLLHSNSRPTNTFLASLLALILPLRDLLSKGPLHIDPFSPSKSKTVTRIVVMTSNSSVAKKLIFILSGLIPDVELLQQLESGSGSSSQTRLCESQEVKKGGISFTANPITTKPIPIRANLMASDSHSDDSAPVSVSSTKGWDVPHKSMTSLS</sequence>
<dbReference type="GeneID" id="30027563"/>
<evidence type="ECO:0000313" key="4">
    <source>
        <dbReference type="Proteomes" id="UP000092555"/>
    </source>
</evidence>
<dbReference type="OrthoDB" id="4063558at2759"/>
<keyword evidence="4" id="KW-1185">Reference proteome</keyword>